<dbReference type="GO" id="GO:0046872">
    <property type="term" value="F:metal ion binding"/>
    <property type="evidence" value="ECO:0007669"/>
    <property type="project" value="UniProtKB-KW"/>
</dbReference>
<reference evidence="13 14" key="1">
    <citation type="submission" date="2011-09" db="EMBL/GenBank/DDBJ databases">
        <authorList>
            <consortium name="US DOE Joint Genome Institute (JGI-PGF)"/>
            <person name="Lucas S."/>
            <person name="Han J."/>
            <person name="Lapidus A."/>
            <person name="Cheng J.-F."/>
            <person name="Goodwin L."/>
            <person name="Pitluck S."/>
            <person name="Peters L."/>
            <person name="Land M.L."/>
            <person name="Hauser L."/>
            <person name="Orellana R."/>
            <person name="Lovley D."/>
            <person name="Woyke T.J."/>
        </authorList>
    </citation>
    <scope>NUCLEOTIDE SEQUENCE [LARGE SCALE GENOMIC DNA]</scope>
    <source>
        <strain evidence="13 14">2ac9</strain>
    </source>
</reference>
<dbReference type="GO" id="GO:0006883">
    <property type="term" value="P:intracellular sodium ion homeostasis"/>
    <property type="evidence" value="ECO:0007669"/>
    <property type="project" value="TreeGrafter"/>
</dbReference>
<evidence type="ECO:0000256" key="2">
    <source>
        <dbReference type="ARBA" id="ARBA00005675"/>
    </source>
</evidence>
<dbReference type="GO" id="GO:0005524">
    <property type="term" value="F:ATP binding"/>
    <property type="evidence" value="ECO:0007669"/>
    <property type="project" value="UniProtKB-KW"/>
</dbReference>
<dbReference type="InterPro" id="IPR036412">
    <property type="entry name" value="HAD-like_sf"/>
</dbReference>
<dbReference type="PANTHER" id="PTHR43294">
    <property type="entry name" value="SODIUM/POTASSIUM-TRANSPORTING ATPASE SUBUNIT ALPHA"/>
    <property type="match status" value="1"/>
</dbReference>
<evidence type="ECO:0000256" key="10">
    <source>
        <dbReference type="ARBA" id="ARBA00023136"/>
    </source>
</evidence>
<evidence type="ECO:0000256" key="11">
    <source>
        <dbReference type="SAM" id="Phobius"/>
    </source>
</evidence>
<dbReference type="InterPro" id="IPR018303">
    <property type="entry name" value="ATPase_P-typ_P_site"/>
</dbReference>
<dbReference type="SMART" id="SM00831">
    <property type="entry name" value="Cation_ATPase_N"/>
    <property type="match status" value="1"/>
</dbReference>
<dbReference type="InterPro" id="IPR004014">
    <property type="entry name" value="ATPase_P-typ_cation-transptr_N"/>
</dbReference>
<evidence type="ECO:0000313" key="14">
    <source>
        <dbReference type="Proteomes" id="UP000005778"/>
    </source>
</evidence>
<dbReference type="FunFam" id="3.40.50.1000:FF:000028">
    <property type="entry name" value="Calcium-transporting P-type ATPase, putative"/>
    <property type="match status" value="1"/>
</dbReference>
<comment type="similarity">
    <text evidence="2">Belongs to the cation transport ATPase (P-type) (TC 3.A.3) family. Type IIA subfamily.</text>
</comment>
<dbReference type="eggNOG" id="COG0474">
    <property type="taxonomic scope" value="Bacteria"/>
</dbReference>
<keyword evidence="14" id="KW-1185">Reference proteome</keyword>
<dbReference type="InterPro" id="IPR023298">
    <property type="entry name" value="ATPase_P-typ_TM_dom_sf"/>
</dbReference>
<dbReference type="InterPro" id="IPR008250">
    <property type="entry name" value="ATPase_P-typ_transduc_dom_A_sf"/>
</dbReference>
<feature type="transmembrane region" description="Helical" evidence="11">
    <location>
        <begin position="275"/>
        <end position="301"/>
    </location>
</feature>
<dbReference type="GO" id="GO:0005391">
    <property type="term" value="F:P-type sodium:potassium-exchanging transporter activity"/>
    <property type="evidence" value="ECO:0007669"/>
    <property type="project" value="TreeGrafter"/>
</dbReference>
<dbReference type="EMBL" id="CM001488">
    <property type="protein sequence ID" value="EIM62265.1"/>
    <property type="molecule type" value="Genomic_DNA"/>
</dbReference>
<dbReference type="GO" id="GO:1902600">
    <property type="term" value="P:proton transmembrane transport"/>
    <property type="evidence" value="ECO:0007669"/>
    <property type="project" value="TreeGrafter"/>
</dbReference>
<feature type="transmembrane region" description="Helical" evidence="11">
    <location>
        <begin position="878"/>
        <end position="894"/>
    </location>
</feature>
<dbReference type="Gene3D" id="3.40.1110.10">
    <property type="entry name" value="Calcium-transporting ATPase, cytoplasmic domain N"/>
    <property type="match status" value="1"/>
</dbReference>
<dbReference type="GO" id="GO:0005886">
    <property type="term" value="C:plasma membrane"/>
    <property type="evidence" value="ECO:0007669"/>
    <property type="project" value="UniProtKB-SubCell"/>
</dbReference>
<dbReference type="GO" id="GO:0016887">
    <property type="term" value="F:ATP hydrolysis activity"/>
    <property type="evidence" value="ECO:0007669"/>
    <property type="project" value="InterPro"/>
</dbReference>
<dbReference type="InterPro" id="IPR044492">
    <property type="entry name" value="P_typ_ATPase_HD_dom"/>
</dbReference>
<dbReference type="GO" id="GO:0030007">
    <property type="term" value="P:intracellular potassium ion homeostasis"/>
    <property type="evidence" value="ECO:0007669"/>
    <property type="project" value="TreeGrafter"/>
</dbReference>
<evidence type="ECO:0000256" key="3">
    <source>
        <dbReference type="ARBA" id="ARBA00022475"/>
    </source>
</evidence>
<dbReference type="SUPFAM" id="SSF81660">
    <property type="entry name" value="Metal cation-transporting ATPase, ATP-binding domain N"/>
    <property type="match status" value="1"/>
</dbReference>
<sequence length="907" mass="98182">MQKIHEKLWHSLSLTDVVSELESHESKGLSDQLAKDRAAQFGLNELTRAKGQGVVIRFLLQLKQPLVIILLAASLITLFLAEYVDAGVIFAVVIVNAIIGFIQEDKAMKAIEALSGAMTSEATIIRNGEKKRIQAVQIVPGDLVLLQSGDKVPADLRLIQTRELQIDESALTGESVPVQKEKAVLNSDMPIGDRRNMAYSSTLVTFGSGRGIVVATGDSTEIGRINKLIAATDVLETPLTRKIHDFSGILLYAILAMAAFTFVIGLVRGQDLVDIFMASVALAVGAIPEGLPAAITITLAIGVSRMAKRNAIIRKLPAVETLGSTMIICSDKTGTLTQNQMTVQDIVAGGHRYAISGVGYHAEGEITPGENSFDTTANMSLHALLKAGLLCNDSTLKRDGERWRVEGDPTEGALIVSAMKAGYDLSVLEKEMPRLDTIPFESARQYMATLHDQGEGKPRLLFVKGSIESICLDCATMMGPDGEPDVPTQGAVADWVELMADKGLRVLAFAQKEMPPDTTRITHADVEEGLLFIGLKGMIDPPRPEAIEAVATCQRAGIRVKMITGDHAVTAGAIARQIGLCGDTCSYHTREVLTGLDIGELDDGQLTETADDTAVFARVSPEQKLRLVEALQKKNYVVAMTGDGVNDAPALRKADIGVAMGLAGTEVAKESADMILTDDNFATIKAAVEEGRGVFDNLIKFITWTLPTNGGEGLVILTAIMLGTKLPILPLQILWINMTTALLLGLMLAFEPKESGIMVRPPRDPSMPILTAPLIRRIVMVSLLLVIGSFGFFELEIALTDGNEALARTVAVNMFVFGEMFYLFNCRSMTHPVWTLGLFSNPLLWAGVGIMTLMQMLYTYLPVFNTIFQSAPMGQRQWGLVLLSSLIIFVVVELEKKISRKSIQIKQ</sequence>
<comment type="subcellular location">
    <subcellularLocation>
        <location evidence="1">Cell membrane</location>
        <topology evidence="1">Multi-pass membrane protein</topology>
    </subcellularLocation>
</comment>
<dbReference type="PROSITE" id="PS00154">
    <property type="entry name" value="ATPASE_E1_E2"/>
    <property type="match status" value="1"/>
</dbReference>
<evidence type="ECO:0000256" key="8">
    <source>
        <dbReference type="ARBA" id="ARBA00022967"/>
    </source>
</evidence>
<keyword evidence="8" id="KW-1278">Translocase</keyword>
<dbReference type="Pfam" id="PF13246">
    <property type="entry name" value="Cation_ATPase"/>
    <property type="match status" value="1"/>
</dbReference>
<gene>
    <name evidence="13" type="ORF">DespoDRAFT_00224</name>
</gene>
<organism evidence="13 14">
    <name type="scientific">Desulfobacter postgatei 2ac9</name>
    <dbReference type="NCBI Taxonomy" id="879212"/>
    <lineage>
        <taxon>Bacteria</taxon>
        <taxon>Pseudomonadati</taxon>
        <taxon>Thermodesulfobacteriota</taxon>
        <taxon>Desulfobacteria</taxon>
        <taxon>Desulfobacterales</taxon>
        <taxon>Desulfobacteraceae</taxon>
        <taxon>Desulfobacter</taxon>
    </lineage>
</organism>
<dbReference type="SUPFAM" id="SSF81665">
    <property type="entry name" value="Calcium ATPase, transmembrane domain M"/>
    <property type="match status" value="1"/>
</dbReference>
<name>I5AYF2_9BACT</name>
<dbReference type="PRINTS" id="PR00119">
    <property type="entry name" value="CATATPASE"/>
</dbReference>
<keyword evidence="6" id="KW-0547">Nucleotide-binding</keyword>
<keyword evidence="4 11" id="KW-0812">Transmembrane</keyword>
<evidence type="ECO:0000259" key="12">
    <source>
        <dbReference type="SMART" id="SM00831"/>
    </source>
</evidence>
<accession>I5AYF2</accession>
<dbReference type="OrthoDB" id="5496529at2"/>
<keyword evidence="7" id="KW-0067">ATP-binding</keyword>
<dbReference type="AlphaFoldDB" id="I5AYF2"/>
<protein>
    <submittedName>
        <fullName evidence="13">P-type ATPase, translocating</fullName>
    </submittedName>
</protein>
<keyword evidence="5" id="KW-0479">Metal-binding</keyword>
<dbReference type="FunFam" id="2.70.150.10:FF:000016">
    <property type="entry name" value="Calcium-transporting P-type ATPase putative"/>
    <property type="match status" value="1"/>
</dbReference>
<feature type="transmembrane region" description="Helical" evidence="11">
    <location>
        <begin position="249"/>
        <end position="269"/>
    </location>
</feature>
<dbReference type="Proteomes" id="UP000005778">
    <property type="component" value="Chromosome"/>
</dbReference>
<dbReference type="Pfam" id="PF00122">
    <property type="entry name" value="E1-E2_ATPase"/>
    <property type="match status" value="1"/>
</dbReference>
<dbReference type="SFLD" id="SFLDF00027">
    <property type="entry name" value="p-type_atpase"/>
    <property type="match status" value="1"/>
</dbReference>
<dbReference type="STRING" id="879212.DespoDRAFT_00224"/>
<dbReference type="RefSeq" id="WP_004070696.1">
    <property type="nucleotide sequence ID" value="NZ_CM001488.1"/>
</dbReference>
<dbReference type="SFLD" id="SFLDG00002">
    <property type="entry name" value="C1.7:_P-type_atpase_like"/>
    <property type="match status" value="1"/>
</dbReference>
<evidence type="ECO:0000256" key="1">
    <source>
        <dbReference type="ARBA" id="ARBA00004651"/>
    </source>
</evidence>
<dbReference type="InterPro" id="IPR006068">
    <property type="entry name" value="ATPase_P-typ_cation-transptr_C"/>
</dbReference>
<dbReference type="InterPro" id="IPR023299">
    <property type="entry name" value="ATPase_P-typ_cyto_dom_N"/>
</dbReference>
<keyword evidence="10 11" id="KW-0472">Membrane</keyword>
<evidence type="ECO:0000256" key="5">
    <source>
        <dbReference type="ARBA" id="ARBA00022723"/>
    </source>
</evidence>
<feature type="domain" description="Cation-transporting P-type ATPase N-terminal" evidence="12">
    <location>
        <begin position="8"/>
        <end position="82"/>
    </location>
</feature>
<evidence type="ECO:0000256" key="6">
    <source>
        <dbReference type="ARBA" id="ARBA00022741"/>
    </source>
</evidence>
<feature type="transmembrane region" description="Helical" evidence="11">
    <location>
        <begin position="774"/>
        <end position="793"/>
    </location>
</feature>
<dbReference type="InterPro" id="IPR001757">
    <property type="entry name" value="P_typ_ATPase"/>
</dbReference>
<keyword evidence="9 11" id="KW-1133">Transmembrane helix</keyword>
<dbReference type="PRINTS" id="PR00120">
    <property type="entry name" value="HATPASE"/>
</dbReference>
<proteinExistence type="inferred from homology"/>
<dbReference type="InterPro" id="IPR059000">
    <property type="entry name" value="ATPase_P-type_domA"/>
</dbReference>
<dbReference type="SUPFAM" id="SSF81653">
    <property type="entry name" value="Calcium ATPase, transduction domain A"/>
    <property type="match status" value="1"/>
</dbReference>
<evidence type="ECO:0000256" key="9">
    <source>
        <dbReference type="ARBA" id="ARBA00022989"/>
    </source>
</evidence>
<evidence type="ECO:0000313" key="13">
    <source>
        <dbReference type="EMBL" id="EIM62265.1"/>
    </source>
</evidence>
<feature type="transmembrane region" description="Helical" evidence="11">
    <location>
        <begin position="728"/>
        <end position="750"/>
    </location>
</feature>
<dbReference type="NCBIfam" id="TIGR01494">
    <property type="entry name" value="ATPase_P-type"/>
    <property type="match status" value="3"/>
</dbReference>
<evidence type="ECO:0000256" key="7">
    <source>
        <dbReference type="ARBA" id="ARBA00022840"/>
    </source>
</evidence>
<feature type="transmembrane region" description="Helical" evidence="11">
    <location>
        <begin position="701"/>
        <end position="722"/>
    </location>
</feature>
<feature type="transmembrane region" description="Helical" evidence="11">
    <location>
        <begin position="58"/>
        <end position="80"/>
    </location>
</feature>
<dbReference type="GO" id="GO:0036376">
    <property type="term" value="P:sodium ion export across plasma membrane"/>
    <property type="evidence" value="ECO:0007669"/>
    <property type="project" value="TreeGrafter"/>
</dbReference>
<dbReference type="Gene3D" id="2.70.150.10">
    <property type="entry name" value="Calcium-transporting ATPase, cytoplasmic transduction domain A"/>
    <property type="match status" value="1"/>
</dbReference>
<keyword evidence="3" id="KW-1003">Cell membrane</keyword>
<dbReference type="GO" id="GO:1990573">
    <property type="term" value="P:potassium ion import across plasma membrane"/>
    <property type="evidence" value="ECO:0007669"/>
    <property type="project" value="TreeGrafter"/>
</dbReference>
<dbReference type="Pfam" id="PF00689">
    <property type="entry name" value="Cation_ATPase_C"/>
    <property type="match status" value="1"/>
</dbReference>
<feature type="transmembrane region" description="Helical" evidence="11">
    <location>
        <begin position="86"/>
        <end position="102"/>
    </location>
</feature>
<evidence type="ECO:0000256" key="4">
    <source>
        <dbReference type="ARBA" id="ARBA00022692"/>
    </source>
</evidence>
<feature type="transmembrane region" description="Helical" evidence="11">
    <location>
        <begin position="836"/>
        <end position="858"/>
    </location>
</feature>
<dbReference type="Pfam" id="PF00690">
    <property type="entry name" value="Cation_ATPase_N"/>
    <property type="match status" value="1"/>
</dbReference>
<dbReference type="InterPro" id="IPR023214">
    <property type="entry name" value="HAD_sf"/>
</dbReference>
<reference evidence="13 14" key="2">
    <citation type="submission" date="2012-02" db="EMBL/GenBank/DDBJ databases">
        <title>Improved High-Quality Draft sequence of Desulfobacter postgatei 2ac9.</title>
        <authorList>
            <consortium name="US DOE Joint Genome Institute"/>
            <person name="Lucas S."/>
            <person name="Han J."/>
            <person name="Lapidus A."/>
            <person name="Cheng J.-F."/>
            <person name="Goodwin L."/>
            <person name="Pitluck S."/>
            <person name="Peters L."/>
            <person name="Ovchinnikova G."/>
            <person name="Held B."/>
            <person name="Detter J.C."/>
            <person name="Han C."/>
            <person name="Tapia R."/>
            <person name="Land M."/>
            <person name="Hauser L."/>
            <person name="Kyrpides N."/>
            <person name="Ivanova N."/>
            <person name="Pagani I."/>
            <person name="Orellana R."/>
            <person name="Lovley D."/>
            <person name="Woyke T."/>
        </authorList>
    </citation>
    <scope>NUCLEOTIDE SEQUENCE [LARGE SCALE GENOMIC DNA]</scope>
    <source>
        <strain evidence="13 14">2ac9</strain>
    </source>
</reference>
<dbReference type="SFLD" id="SFLDS00003">
    <property type="entry name" value="Haloacid_Dehalogenase"/>
    <property type="match status" value="1"/>
</dbReference>
<dbReference type="Gene3D" id="1.20.1110.10">
    <property type="entry name" value="Calcium-transporting ATPase, transmembrane domain"/>
    <property type="match status" value="1"/>
</dbReference>
<dbReference type="InterPro" id="IPR050510">
    <property type="entry name" value="Cation_transp_ATPase_P-type"/>
</dbReference>
<feature type="transmembrane region" description="Helical" evidence="11">
    <location>
        <begin position="805"/>
        <end position="824"/>
    </location>
</feature>
<dbReference type="PANTHER" id="PTHR43294:SF20">
    <property type="entry name" value="P-TYPE ATPASE"/>
    <property type="match status" value="1"/>
</dbReference>
<dbReference type="SUPFAM" id="SSF56784">
    <property type="entry name" value="HAD-like"/>
    <property type="match status" value="1"/>
</dbReference>
<dbReference type="HOGENOM" id="CLU_002360_3_0_7"/>
<dbReference type="CDD" id="cd02080">
    <property type="entry name" value="P-type_ATPase_cation"/>
    <property type="match status" value="1"/>
</dbReference>
<dbReference type="Gene3D" id="3.40.50.1000">
    <property type="entry name" value="HAD superfamily/HAD-like"/>
    <property type="match status" value="1"/>
</dbReference>